<gene>
    <name evidence="5" type="ORF">FHP25_39685</name>
</gene>
<dbReference type="EMBL" id="VDUZ01000090">
    <property type="protein sequence ID" value="TXL69289.1"/>
    <property type="molecule type" value="Genomic_DNA"/>
</dbReference>
<evidence type="ECO:0000256" key="2">
    <source>
        <dbReference type="PROSITE-ProRule" id="PRU00703"/>
    </source>
</evidence>
<dbReference type="SUPFAM" id="SSF54631">
    <property type="entry name" value="CBS-domain pair"/>
    <property type="match status" value="1"/>
</dbReference>
<dbReference type="SMART" id="SM00116">
    <property type="entry name" value="CBS"/>
    <property type="match status" value="2"/>
</dbReference>
<dbReference type="Gene3D" id="3.30.1340.30">
    <property type="match status" value="1"/>
</dbReference>
<dbReference type="OrthoDB" id="9783590at2"/>
<evidence type="ECO:0000313" key="6">
    <source>
        <dbReference type="Proteomes" id="UP000321638"/>
    </source>
</evidence>
<feature type="domain" description="CBS" evidence="4">
    <location>
        <begin position="94"/>
        <end position="152"/>
    </location>
</feature>
<dbReference type="PIRSF" id="PIRSF036990">
    <property type="entry name" value="UCP036990_CBS_BON"/>
    <property type="match status" value="1"/>
</dbReference>
<dbReference type="InterPro" id="IPR007055">
    <property type="entry name" value="BON_dom"/>
</dbReference>
<dbReference type="PROSITE" id="PS51371">
    <property type="entry name" value="CBS"/>
    <property type="match status" value="2"/>
</dbReference>
<proteinExistence type="predicted"/>
<dbReference type="PANTHER" id="PTHR43080:SF26">
    <property type="entry name" value="REGULATORY PROTEIN"/>
    <property type="match status" value="1"/>
</dbReference>
<dbReference type="Gene3D" id="3.10.580.10">
    <property type="entry name" value="CBS-domain"/>
    <property type="match status" value="1"/>
</dbReference>
<evidence type="ECO:0000313" key="5">
    <source>
        <dbReference type="EMBL" id="TXL69289.1"/>
    </source>
</evidence>
<dbReference type="InterPro" id="IPR000644">
    <property type="entry name" value="CBS_dom"/>
</dbReference>
<feature type="domain" description="CBS" evidence="4">
    <location>
        <begin position="7"/>
        <end position="63"/>
    </location>
</feature>
<dbReference type="PANTHER" id="PTHR43080">
    <property type="entry name" value="CBS DOMAIN-CONTAINING PROTEIN CBSX3, MITOCHONDRIAL"/>
    <property type="match status" value="1"/>
</dbReference>
<evidence type="ECO:0000259" key="3">
    <source>
        <dbReference type="PROSITE" id="PS50914"/>
    </source>
</evidence>
<feature type="domain" description="BON" evidence="3">
    <location>
        <begin position="155"/>
        <end position="223"/>
    </location>
</feature>
<dbReference type="AlphaFoldDB" id="A0A5C8P8F2"/>
<dbReference type="Pfam" id="PF04972">
    <property type="entry name" value="BON"/>
    <property type="match status" value="1"/>
</dbReference>
<dbReference type="InterPro" id="IPR046342">
    <property type="entry name" value="CBS_dom_sf"/>
</dbReference>
<evidence type="ECO:0000256" key="1">
    <source>
        <dbReference type="ARBA" id="ARBA00023122"/>
    </source>
</evidence>
<dbReference type="InterPro" id="IPR017080">
    <property type="entry name" value="UCP036990_CBS_BON"/>
</dbReference>
<keyword evidence="1 2" id="KW-0129">CBS domain</keyword>
<dbReference type="InterPro" id="IPR051257">
    <property type="entry name" value="Diverse_CBS-Domain"/>
</dbReference>
<sequence length="230" mass="25159">MLAKDVMTRQVHTVTPDTSIFDLAQLLLGAQVSAVPVVDADGTLLGIVSEADLVHRVELGTERERSWLLRLVPNDASRVADYIKSHARRVADIMTASVVTVAEDTPLAEIARLMDKHHVKCIPVVRDGRPVGAVSRANLLQGLLAHRPAQDVQVTDEAIRSAVADEFAKNHWPWIWPANVVVEQGVVHLWGYVYNETVKKVCGVAAEQVAGVKRVENHLVVLPEVLAFGV</sequence>
<dbReference type="Pfam" id="PF00571">
    <property type="entry name" value="CBS"/>
    <property type="match status" value="2"/>
</dbReference>
<name>A0A5C8P8F2_9HYPH</name>
<protein>
    <submittedName>
        <fullName evidence="5">CBS domain-containing protein</fullName>
    </submittedName>
</protein>
<dbReference type="PROSITE" id="PS50914">
    <property type="entry name" value="BON"/>
    <property type="match status" value="1"/>
</dbReference>
<evidence type="ECO:0000259" key="4">
    <source>
        <dbReference type="PROSITE" id="PS51371"/>
    </source>
</evidence>
<reference evidence="5 6" key="1">
    <citation type="submission" date="2019-06" db="EMBL/GenBank/DDBJ databases">
        <title>New taxonomy in bacterial strain CC-CFT640, isolated from vineyard.</title>
        <authorList>
            <person name="Lin S.-Y."/>
            <person name="Tsai C.-F."/>
            <person name="Young C.-C."/>
        </authorList>
    </citation>
    <scope>NUCLEOTIDE SEQUENCE [LARGE SCALE GENOMIC DNA]</scope>
    <source>
        <strain evidence="5 6">CC-CFT640</strain>
    </source>
</reference>
<accession>A0A5C8P8F2</accession>
<comment type="caution">
    <text evidence="5">The sequence shown here is derived from an EMBL/GenBank/DDBJ whole genome shotgun (WGS) entry which is preliminary data.</text>
</comment>
<keyword evidence="6" id="KW-1185">Reference proteome</keyword>
<dbReference type="CDD" id="cd04586">
    <property type="entry name" value="CBS_pair_BON_assoc"/>
    <property type="match status" value="1"/>
</dbReference>
<dbReference type="Proteomes" id="UP000321638">
    <property type="component" value="Unassembled WGS sequence"/>
</dbReference>
<organism evidence="5 6">
    <name type="scientific">Vineibacter terrae</name>
    <dbReference type="NCBI Taxonomy" id="2586908"/>
    <lineage>
        <taxon>Bacteria</taxon>
        <taxon>Pseudomonadati</taxon>
        <taxon>Pseudomonadota</taxon>
        <taxon>Alphaproteobacteria</taxon>
        <taxon>Hyphomicrobiales</taxon>
        <taxon>Vineibacter</taxon>
    </lineage>
</organism>
<dbReference type="RefSeq" id="WP_147852558.1">
    <property type="nucleotide sequence ID" value="NZ_VDUZ01000090.1"/>
</dbReference>